<dbReference type="InterPro" id="IPR043426">
    <property type="entry name" value="MltB-like"/>
</dbReference>
<protein>
    <submittedName>
        <fullName evidence="5">Membrane-bound lytic murein transglycosylase B</fullName>
    </submittedName>
</protein>
<proteinExistence type="predicted"/>
<dbReference type="NCBIfam" id="TIGR02282">
    <property type="entry name" value="MltB"/>
    <property type="match status" value="1"/>
</dbReference>
<feature type="region of interest" description="Disordered" evidence="2">
    <location>
        <begin position="31"/>
        <end position="68"/>
    </location>
</feature>
<organism evidence="5 6">
    <name type="scientific">Herbaspirillum frisingense</name>
    <dbReference type="NCBI Taxonomy" id="92645"/>
    <lineage>
        <taxon>Bacteria</taxon>
        <taxon>Pseudomonadati</taxon>
        <taxon>Pseudomonadota</taxon>
        <taxon>Betaproteobacteria</taxon>
        <taxon>Burkholderiales</taxon>
        <taxon>Oxalobacteraceae</taxon>
        <taxon>Herbaspirillum</taxon>
    </lineage>
</organism>
<dbReference type="InterPro" id="IPR023346">
    <property type="entry name" value="Lysozyme-like_dom_sf"/>
</dbReference>
<keyword evidence="3" id="KW-0732">Signal</keyword>
<dbReference type="PANTHER" id="PTHR30163">
    <property type="entry name" value="MEMBRANE-BOUND LYTIC MUREIN TRANSGLYCOSYLASE B"/>
    <property type="match status" value="1"/>
</dbReference>
<evidence type="ECO:0000313" key="5">
    <source>
        <dbReference type="EMBL" id="KAF1041420.1"/>
    </source>
</evidence>
<evidence type="ECO:0000256" key="2">
    <source>
        <dbReference type="SAM" id="MobiDB-lite"/>
    </source>
</evidence>
<dbReference type="Pfam" id="PF13406">
    <property type="entry name" value="SLT_2"/>
    <property type="match status" value="1"/>
</dbReference>
<dbReference type="SUPFAM" id="SSF53955">
    <property type="entry name" value="Lysozyme-like"/>
    <property type="match status" value="1"/>
</dbReference>
<dbReference type="InterPro" id="IPR011757">
    <property type="entry name" value="Lytic_transglycosylase_MltB"/>
</dbReference>
<dbReference type="AlphaFoldDB" id="A0A7V8JT01"/>
<gene>
    <name evidence="5" type="primary">mltB</name>
    <name evidence="5" type="ORF">GAK35_03315</name>
</gene>
<dbReference type="GO" id="GO:0009253">
    <property type="term" value="P:peptidoglycan catabolic process"/>
    <property type="evidence" value="ECO:0007669"/>
    <property type="project" value="TreeGrafter"/>
</dbReference>
<comment type="caution">
    <text evidence="5">The sequence shown here is derived from an EMBL/GenBank/DDBJ whole genome shotgun (WGS) entry which is preliminary data.</text>
</comment>
<evidence type="ECO:0000259" key="4">
    <source>
        <dbReference type="Pfam" id="PF13406"/>
    </source>
</evidence>
<dbReference type="InterPro" id="IPR031304">
    <property type="entry name" value="SLT_2"/>
</dbReference>
<sequence length="388" mass="42666">MSITLPRLTSLPSALLLCTLCALPPALHAETAGQAGKTQPKSTKTAKGKDKKADKKAKPQAKKKVAPEDQGEFVNFNEWKEVARFIDEMVERNGFNRADLNTLFAQTRYLDTAIQLIKPAPSTKPKNWAAYRARFIDPVRINAGVEFWNTYGVALARAEAQYGVPVEIIVGIIGVETVYGRNTGSFRVMDAITTLAFDYPNTPTREARMAFFRGELENTLLLARDAGIDPLSLRGSYAGAIGWAQFMPGSIREYAVDFDGDGKIDLRNSPVDAIGSVAHYLSVHGWQRGEPVAFPATVSADNRQWEGMLNQGLEAKYTQDQLQAAGVSTPALPAGMRFGLVDLQIGTNPTEYWLATNNFYAITHYNRSYFYAMSVAELGRAVAAARNR</sequence>
<evidence type="ECO:0000256" key="1">
    <source>
        <dbReference type="PIRSR" id="PIRSR611757-1"/>
    </source>
</evidence>
<dbReference type="CDD" id="cd13399">
    <property type="entry name" value="Slt35-like"/>
    <property type="match status" value="1"/>
</dbReference>
<feature type="domain" description="Transglycosylase SLT" evidence="4">
    <location>
        <begin position="80"/>
        <end position="379"/>
    </location>
</feature>
<dbReference type="GO" id="GO:0008933">
    <property type="term" value="F:peptidoglycan lytic transglycosylase activity"/>
    <property type="evidence" value="ECO:0007669"/>
    <property type="project" value="TreeGrafter"/>
</dbReference>
<feature type="signal peptide" evidence="3">
    <location>
        <begin position="1"/>
        <end position="29"/>
    </location>
</feature>
<dbReference type="EMBL" id="WNDX01000122">
    <property type="protein sequence ID" value="KAF1041420.1"/>
    <property type="molecule type" value="Genomic_DNA"/>
</dbReference>
<reference evidence="6" key="1">
    <citation type="journal article" date="2020" name="MBio">
        <title>Horizontal gene transfer to a defensive symbiont with a reduced genome amongst a multipartite beetle microbiome.</title>
        <authorList>
            <person name="Waterworth S.C."/>
            <person name="Florez L.V."/>
            <person name="Rees E.R."/>
            <person name="Hertweck C."/>
            <person name="Kaltenpoth M."/>
            <person name="Kwan J.C."/>
        </authorList>
    </citation>
    <scope>NUCLEOTIDE SEQUENCE [LARGE SCALE GENOMIC DNA]</scope>
</reference>
<dbReference type="Gene3D" id="1.10.530.10">
    <property type="match status" value="1"/>
</dbReference>
<dbReference type="Gene3D" id="1.10.8.350">
    <property type="entry name" value="Bacterial muramidase"/>
    <property type="match status" value="1"/>
</dbReference>
<feature type="chain" id="PRO_5031312761" evidence="3">
    <location>
        <begin position="30"/>
        <end position="388"/>
    </location>
</feature>
<feature type="active site" evidence="1">
    <location>
        <position position="176"/>
    </location>
</feature>
<dbReference type="FunFam" id="1.10.8.350:FF:000001">
    <property type="entry name" value="Lytic murein transglycosylase B"/>
    <property type="match status" value="1"/>
</dbReference>
<accession>A0A7V8JT01</accession>
<feature type="compositionally biased region" description="Basic and acidic residues" evidence="2">
    <location>
        <begin position="47"/>
        <end position="57"/>
    </location>
</feature>
<name>A0A7V8JT01_9BURK</name>
<dbReference type="Proteomes" id="UP000462435">
    <property type="component" value="Unassembled WGS sequence"/>
</dbReference>
<evidence type="ECO:0000256" key="3">
    <source>
        <dbReference type="SAM" id="SignalP"/>
    </source>
</evidence>
<evidence type="ECO:0000313" key="6">
    <source>
        <dbReference type="Proteomes" id="UP000462435"/>
    </source>
</evidence>
<dbReference type="PANTHER" id="PTHR30163:SF9">
    <property type="entry name" value="MEMBRANE-BOUND LYTIC MUREIN TRANSGLYCOSYLASE B"/>
    <property type="match status" value="1"/>
</dbReference>